<organism evidence="9 10">
    <name type="scientific">Henosepilachna vigintioctopunctata</name>
    <dbReference type="NCBI Taxonomy" id="420089"/>
    <lineage>
        <taxon>Eukaryota</taxon>
        <taxon>Metazoa</taxon>
        <taxon>Ecdysozoa</taxon>
        <taxon>Arthropoda</taxon>
        <taxon>Hexapoda</taxon>
        <taxon>Insecta</taxon>
        <taxon>Pterygota</taxon>
        <taxon>Neoptera</taxon>
        <taxon>Endopterygota</taxon>
        <taxon>Coleoptera</taxon>
        <taxon>Polyphaga</taxon>
        <taxon>Cucujiformia</taxon>
        <taxon>Coccinelloidea</taxon>
        <taxon>Coccinellidae</taxon>
        <taxon>Epilachninae</taxon>
        <taxon>Epilachnini</taxon>
        <taxon>Henosepilachna</taxon>
    </lineage>
</organism>
<evidence type="ECO:0000256" key="6">
    <source>
        <dbReference type="ARBA" id="ARBA00023170"/>
    </source>
</evidence>
<evidence type="ECO:0000313" key="9">
    <source>
        <dbReference type="EMBL" id="KAK9869802.1"/>
    </source>
</evidence>
<protein>
    <recommendedName>
        <fullName evidence="8">Gustatory receptor</fullName>
    </recommendedName>
</protein>
<dbReference type="PANTHER" id="PTHR21143:SF133">
    <property type="entry name" value="GUSTATORY AND PHEROMONE RECEPTOR 32A-RELATED"/>
    <property type="match status" value="1"/>
</dbReference>
<evidence type="ECO:0000256" key="4">
    <source>
        <dbReference type="ARBA" id="ARBA00022989"/>
    </source>
</evidence>
<evidence type="ECO:0000256" key="3">
    <source>
        <dbReference type="ARBA" id="ARBA00022692"/>
    </source>
</evidence>
<keyword evidence="6 8" id="KW-0675">Receptor</keyword>
<feature type="transmembrane region" description="Helical" evidence="8">
    <location>
        <begin position="122"/>
        <end position="141"/>
    </location>
</feature>
<evidence type="ECO:0000256" key="7">
    <source>
        <dbReference type="ARBA" id="ARBA00023224"/>
    </source>
</evidence>
<dbReference type="Pfam" id="PF08395">
    <property type="entry name" value="7tm_7"/>
    <property type="match status" value="1"/>
</dbReference>
<keyword evidence="5 8" id="KW-0472">Membrane</keyword>
<accession>A0AAW1THM6</accession>
<evidence type="ECO:0000256" key="5">
    <source>
        <dbReference type="ARBA" id="ARBA00023136"/>
    </source>
</evidence>
<comment type="similarity">
    <text evidence="8">Belongs to the insect chemoreceptor superfamily. Gustatory receptor (GR) family.</text>
</comment>
<feature type="transmembrane region" description="Helical" evidence="8">
    <location>
        <begin position="66"/>
        <end position="87"/>
    </location>
</feature>
<keyword evidence="4 8" id="KW-1133">Transmembrane helix</keyword>
<dbReference type="AlphaFoldDB" id="A0AAW1THM6"/>
<name>A0AAW1THM6_9CUCU</name>
<comment type="caution">
    <text evidence="9">The sequence shown here is derived from an EMBL/GenBank/DDBJ whole genome shotgun (WGS) entry which is preliminary data.</text>
</comment>
<keyword evidence="3 8" id="KW-0812">Transmembrane</keyword>
<gene>
    <name evidence="9" type="ORF">WA026_003534</name>
</gene>
<dbReference type="GO" id="GO:0043025">
    <property type="term" value="C:neuronal cell body"/>
    <property type="evidence" value="ECO:0007669"/>
    <property type="project" value="TreeGrafter"/>
</dbReference>
<evidence type="ECO:0000256" key="8">
    <source>
        <dbReference type="RuleBase" id="RU363108"/>
    </source>
</evidence>
<keyword evidence="7 8" id="KW-0807">Transducer</keyword>
<evidence type="ECO:0000313" key="10">
    <source>
        <dbReference type="Proteomes" id="UP001431783"/>
    </source>
</evidence>
<dbReference type="GO" id="GO:0050909">
    <property type="term" value="P:sensory perception of taste"/>
    <property type="evidence" value="ECO:0007669"/>
    <property type="project" value="InterPro"/>
</dbReference>
<dbReference type="GO" id="GO:0030424">
    <property type="term" value="C:axon"/>
    <property type="evidence" value="ECO:0007669"/>
    <property type="project" value="TreeGrafter"/>
</dbReference>
<dbReference type="EMBL" id="JARQZJ010000001">
    <property type="protein sequence ID" value="KAK9869802.1"/>
    <property type="molecule type" value="Genomic_DNA"/>
</dbReference>
<dbReference type="GO" id="GO:0007635">
    <property type="term" value="P:chemosensory behavior"/>
    <property type="evidence" value="ECO:0007669"/>
    <property type="project" value="TreeGrafter"/>
</dbReference>
<sequence>MLRQQAMTNDVTTTLNHSCHSNWRREEAVGQWGSFYKIYISNILVGLSSQYWFVPELTHYSPYDGGMYEVIHIHFSASAIYSVLMLYRRAEMFIEACKIITNVDKVLNRRHLNTSLALIRKIAYIPFITPMCFTVFIYRMLQNDAILSNFWLSLFSEYQCFVIPLAVHGYSLYYFCVFGHIIHHRLKVVNEYLKEIKLEDNLKIIEQEIVTFSKVHSDLCKTWEIIANIFGWPVTSLHLFTYMLITCFALRQLAIAFQTLEFEVFLYPILTSILVFWSILVGELIQNEAVNTGPALSELLEVKKFQNSNIISMVKTFHLQLLHRNFSIVLCGFFSLSIEHFGGALKSITNLIMFIIQMKGSRSQ</sequence>
<dbReference type="GO" id="GO:0007165">
    <property type="term" value="P:signal transduction"/>
    <property type="evidence" value="ECO:0007669"/>
    <property type="project" value="UniProtKB-KW"/>
</dbReference>
<comment type="function">
    <text evidence="8">Gustatory receptor which mediates acceptance or avoidance behavior, depending on its substrates.</text>
</comment>
<feature type="transmembrane region" description="Helical" evidence="8">
    <location>
        <begin position="161"/>
        <end position="182"/>
    </location>
</feature>
<dbReference type="Proteomes" id="UP001431783">
    <property type="component" value="Unassembled WGS sequence"/>
</dbReference>
<dbReference type="GO" id="GO:0030425">
    <property type="term" value="C:dendrite"/>
    <property type="evidence" value="ECO:0007669"/>
    <property type="project" value="TreeGrafter"/>
</dbReference>
<evidence type="ECO:0000256" key="1">
    <source>
        <dbReference type="ARBA" id="ARBA00004651"/>
    </source>
</evidence>
<dbReference type="GO" id="GO:0008049">
    <property type="term" value="P:male courtship behavior"/>
    <property type="evidence" value="ECO:0007669"/>
    <property type="project" value="TreeGrafter"/>
</dbReference>
<feature type="transmembrane region" description="Helical" evidence="8">
    <location>
        <begin position="34"/>
        <end position="54"/>
    </location>
</feature>
<evidence type="ECO:0000256" key="2">
    <source>
        <dbReference type="ARBA" id="ARBA00022475"/>
    </source>
</evidence>
<dbReference type="GO" id="GO:0005886">
    <property type="term" value="C:plasma membrane"/>
    <property type="evidence" value="ECO:0007669"/>
    <property type="project" value="UniProtKB-SubCell"/>
</dbReference>
<keyword evidence="2 8" id="KW-1003">Cell membrane</keyword>
<feature type="transmembrane region" description="Helical" evidence="8">
    <location>
        <begin position="264"/>
        <end position="285"/>
    </location>
</feature>
<reference evidence="9 10" key="1">
    <citation type="submission" date="2023-03" db="EMBL/GenBank/DDBJ databases">
        <title>Genome insight into feeding habits of ladybird beetles.</title>
        <authorList>
            <person name="Li H.-S."/>
            <person name="Huang Y.-H."/>
            <person name="Pang H."/>
        </authorList>
    </citation>
    <scope>NUCLEOTIDE SEQUENCE [LARGE SCALE GENOMIC DNA]</scope>
    <source>
        <strain evidence="9">SYSU_2023b</strain>
        <tissue evidence="9">Whole body</tissue>
    </source>
</reference>
<feature type="transmembrane region" description="Helical" evidence="8">
    <location>
        <begin position="239"/>
        <end position="258"/>
    </location>
</feature>
<keyword evidence="10" id="KW-1185">Reference proteome</keyword>
<dbReference type="InterPro" id="IPR013604">
    <property type="entry name" value="7TM_chemorcpt"/>
</dbReference>
<dbReference type="PANTHER" id="PTHR21143">
    <property type="entry name" value="INVERTEBRATE GUSTATORY RECEPTOR"/>
    <property type="match status" value="1"/>
</dbReference>
<proteinExistence type="inferred from homology"/>
<comment type="caution">
    <text evidence="8">Lacks conserved residue(s) required for the propagation of feature annotation.</text>
</comment>
<comment type="subcellular location">
    <subcellularLocation>
        <location evidence="1 8">Cell membrane</location>
        <topology evidence="1 8">Multi-pass membrane protein</topology>
    </subcellularLocation>
</comment>